<gene>
    <name evidence="1" type="ORF">M9Y10_022389</name>
</gene>
<accession>A0ABR2KVG1</accession>
<evidence type="ECO:0000313" key="1">
    <source>
        <dbReference type="EMBL" id="KAK8893960.1"/>
    </source>
</evidence>
<dbReference type="EMBL" id="JAPFFF010000003">
    <property type="protein sequence ID" value="KAK8893960.1"/>
    <property type="molecule type" value="Genomic_DNA"/>
</dbReference>
<protein>
    <submittedName>
        <fullName evidence="1">Uncharacterized protein</fullName>
    </submittedName>
</protein>
<proteinExistence type="predicted"/>
<evidence type="ECO:0000313" key="2">
    <source>
        <dbReference type="Proteomes" id="UP001470230"/>
    </source>
</evidence>
<reference evidence="1 2" key="1">
    <citation type="submission" date="2024-04" db="EMBL/GenBank/DDBJ databases">
        <title>Tritrichomonas musculus Genome.</title>
        <authorList>
            <person name="Alves-Ferreira E."/>
            <person name="Grigg M."/>
            <person name="Lorenzi H."/>
            <person name="Galac M."/>
        </authorList>
    </citation>
    <scope>NUCLEOTIDE SEQUENCE [LARGE SCALE GENOMIC DNA]</scope>
    <source>
        <strain evidence="1 2">EAF2021</strain>
    </source>
</reference>
<sequence length="239" mass="27145">MSGDAERNLRANARDLGKTPLARIPRRIERACFLLINTNRSYRLNSGQAPINRGVKVAEMFKSFGYEVFFMLNPHLIMFTEYFSLFLQRTTEHLFFAKIGDGGEPGDQSIIFDDEPLEDTQFIQLVSDNKSAGLEMTILSDFSNEKSVFEQLDSFDQNTVLIACIGDESQILEGPEKLITQFTREVTNRNQISNQQLYDSLRIVIKRSGLRLSVLGSADSLAKPVAIYRPTVERNELIH</sequence>
<dbReference type="Proteomes" id="UP001470230">
    <property type="component" value="Unassembled WGS sequence"/>
</dbReference>
<organism evidence="1 2">
    <name type="scientific">Tritrichomonas musculus</name>
    <dbReference type="NCBI Taxonomy" id="1915356"/>
    <lineage>
        <taxon>Eukaryota</taxon>
        <taxon>Metamonada</taxon>
        <taxon>Parabasalia</taxon>
        <taxon>Tritrichomonadida</taxon>
        <taxon>Tritrichomonadidae</taxon>
        <taxon>Tritrichomonas</taxon>
    </lineage>
</organism>
<comment type="caution">
    <text evidence="1">The sequence shown here is derived from an EMBL/GenBank/DDBJ whole genome shotgun (WGS) entry which is preliminary data.</text>
</comment>
<keyword evidence="2" id="KW-1185">Reference proteome</keyword>
<name>A0ABR2KVG1_9EUKA</name>